<dbReference type="Proteomes" id="UP001519863">
    <property type="component" value="Unassembled WGS sequence"/>
</dbReference>
<accession>A0ABS7B9N0</accession>
<organism evidence="2 3">
    <name type="scientific">Actinoplanes hulinensis</name>
    <dbReference type="NCBI Taxonomy" id="1144547"/>
    <lineage>
        <taxon>Bacteria</taxon>
        <taxon>Bacillati</taxon>
        <taxon>Actinomycetota</taxon>
        <taxon>Actinomycetes</taxon>
        <taxon>Micromonosporales</taxon>
        <taxon>Micromonosporaceae</taxon>
        <taxon>Actinoplanes</taxon>
    </lineage>
</organism>
<proteinExistence type="predicted"/>
<keyword evidence="1" id="KW-0472">Membrane</keyword>
<evidence type="ECO:0000313" key="3">
    <source>
        <dbReference type="Proteomes" id="UP001519863"/>
    </source>
</evidence>
<keyword evidence="3" id="KW-1185">Reference proteome</keyword>
<feature type="transmembrane region" description="Helical" evidence="1">
    <location>
        <begin position="40"/>
        <end position="58"/>
    </location>
</feature>
<dbReference type="RefSeq" id="WP_220147072.1">
    <property type="nucleotide sequence ID" value="NZ_JAHXZI010000016.1"/>
</dbReference>
<evidence type="ECO:0000256" key="1">
    <source>
        <dbReference type="SAM" id="Phobius"/>
    </source>
</evidence>
<evidence type="ECO:0000313" key="2">
    <source>
        <dbReference type="EMBL" id="MBW6437774.1"/>
    </source>
</evidence>
<name>A0ABS7B9N0_9ACTN</name>
<gene>
    <name evidence="2" type="ORF">KZ829_28965</name>
</gene>
<sequence>MKPLSELLQEAKVDAPPPRYDVDHVVAAGRRRIRRRNSGWALAAVVAVAITIGVPQIVSRSAAPVPQPPAASATQAPAPTLAPDHQIPSVFRFHGYQTASFKIGDPTSVGPGYTGTWASPIENGRKESRLMSLVVYEPGVDPVDRLGLTRVADVAPVKGRPAFTVSWPAPYDGQGLVWEYADNAFAVLTPDPTGAKLEEMREVAEGFGLSAERPVLAAFKVGYLPGDFRLRAVNQESDEFSAVHFLPVSAMREPVRKALRRYEAINGTEGSIQIVLQSLVPGGAAGCGCLAYRKIGDGHEVSISGAISKAEARKILDSLEVATPGDYSTWVPVAQMVPEEYLYKGE</sequence>
<keyword evidence="1" id="KW-1133">Transmembrane helix</keyword>
<comment type="caution">
    <text evidence="2">The sequence shown here is derived from an EMBL/GenBank/DDBJ whole genome shotgun (WGS) entry which is preliminary data.</text>
</comment>
<keyword evidence="1" id="KW-0812">Transmembrane</keyword>
<reference evidence="2 3" key="1">
    <citation type="journal article" date="2013" name="Antonie Van Leeuwenhoek">
        <title>Actinoplanes hulinensis sp. nov., a novel actinomycete isolated from soybean root (Glycine max (L.) Merr).</title>
        <authorList>
            <person name="Shen Y."/>
            <person name="Liu C."/>
            <person name="Wang X."/>
            <person name="Zhao J."/>
            <person name="Jia F."/>
            <person name="Zhang Y."/>
            <person name="Wang L."/>
            <person name="Yang D."/>
            <person name="Xiang W."/>
        </authorList>
    </citation>
    <scope>NUCLEOTIDE SEQUENCE [LARGE SCALE GENOMIC DNA]</scope>
    <source>
        <strain evidence="2 3">NEAU-M9</strain>
    </source>
</reference>
<dbReference type="EMBL" id="JAHXZI010000016">
    <property type="protein sequence ID" value="MBW6437774.1"/>
    <property type="molecule type" value="Genomic_DNA"/>
</dbReference>
<protein>
    <submittedName>
        <fullName evidence="2">Uncharacterized protein</fullName>
    </submittedName>
</protein>